<sequence>MKIQSVDLDGQLIRVGIRPANSALPPLLIFNGIGANLELLEPFVEALGDVEVIIFDVPGVGGSPTPRKPYRFSTLCVLTDRLLTEIGYNGPVDVLGVSWGGALAQQFARRYPKRCRRLVLAATTPGVIMFPARLSVLLKMLGPRRYRDPPSFRKSVPKYMVARTDATLSCSRSTATTCERPMGAATSISFLHCGDGAACCGCDACHSPRSSYMGTTIQSSP</sequence>
<proteinExistence type="predicted"/>
<feature type="transmembrane region" description="Helical" evidence="1">
    <location>
        <begin position="118"/>
        <end position="138"/>
    </location>
</feature>
<dbReference type="PANTHER" id="PTHR43433:SF5">
    <property type="entry name" value="AB HYDROLASE-1 DOMAIN-CONTAINING PROTEIN"/>
    <property type="match status" value="1"/>
</dbReference>
<evidence type="ECO:0000313" key="3">
    <source>
        <dbReference type="EMBL" id="SAK61724.1"/>
    </source>
</evidence>
<dbReference type="InterPro" id="IPR050471">
    <property type="entry name" value="AB_hydrolase"/>
</dbReference>
<gene>
    <name evidence="3" type="ORF">AWB79_02830</name>
</gene>
<dbReference type="Pfam" id="PF00561">
    <property type="entry name" value="Abhydrolase_1"/>
    <property type="match status" value="1"/>
</dbReference>
<dbReference type="GO" id="GO:0004806">
    <property type="term" value="F:triacylglycerol lipase activity"/>
    <property type="evidence" value="ECO:0007669"/>
    <property type="project" value="TreeGrafter"/>
</dbReference>
<dbReference type="GO" id="GO:0046503">
    <property type="term" value="P:glycerolipid catabolic process"/>
    <property type="evidence" value="ECO:0007669"/>
    <property type="project" value="TreeGrafter"/>
</dbReference>
<dbReference type="PRINTS" id="PR00111">
    <property type="entry name" value="ABHYDROLASE"/>
</dbReference>
<organism evidence="3 4">
    <name type="scientific">Caballeronia hypogeia</name>
    <dbReference type="NCBI Taxonomy" id="1777140"/>
    <lineage>
        <taxon>Bacteria</taxon>
        <taxon>Pseudomonadati</taxon>
        <taxon>Pseudomonadota</taxon>
        <taxon>Betaproteobacteria</taxon>
        <taxon>Burkholderiales</taxon>
        <taxon>Burkholderiaceae</taxon>
        <taxon>Caballeronia</taxon>
    </lineage>
</organism>
<name>A0A158AV44_9BURK</name>
<keyword evidence="4" id="KW-1185">Reference proteome</keyword>
<dbReference type="AlphaFoldDB" id="A0A158AV44"/>
<dbReference type="EMBL" id="FCOA02000007">
    <property type="protein sequence ID" value="SAK61724.1"/>
    <property type="molecule type" value="Genomic_DNA"/>
</dbReference>
<dbReference type="PANTHER" id="PTHR43433">
    <property type="entry name" value="HYDROLASE, ALPHA/BETA FOLD FAMILY PROTEIN"/>
    <property type="match status" value="1"/>
</dbReference>
<dbReference type="Gene3D" id="3.40.50.1820">
    <property type="entry name" value="alpha/beta hydrolase"/>
    <property type="match status" value="1"/>
</dbReference>
<feature type="domain" description="AB hydrolase-1" evidence="2">
    <location>
        <begin position="25"/>
        <end position="128"/>
    </location>
</feature>
<evidence type="ECO:0000259" key="2">
    <source>
        <dbReference type="Pfam" id="PF00561"/>
    </source>
</evidence>
<reference evidence="3" key="1">
    <citation type="submission" date="2016-01" db="EMBL/GenBank/DDBJ databases">
        <authorList>
            <person name="Peeters C."/>
        </authorList>
    </citation>
    <scope>NUCLEOTIDE SEQUENCE</scope>
    <source>
        <strain evidence="3">LMG 29322</strain>
    </source>
</reference>
<dbReference type="SUPFAM" id="SSF53474">
    <property type="entry name" value="alpha/beta-Hydrolases"/>
    <property type="match status" value="1"/>
</dbReference>
<evidence type="ECO:0000256" key="1">
    <source>
        <dbReference type="SAM" id="Phobius"/>
    </source>
</evidence>
<keyword evidence="1" id="KW-1133">Transmembrane helix</keyword>
<keyword evidence="1" id="KW-0472">Membrane</keyword>
<keyword evidence="1" id="KW-0812">Transmembrane</keyword>
<protein>
    <submittedName>
        <fullName evidence="3">Poly(3-hydroxyalkanoate) depolymerase</fullName>
    </submittedName>
</protein>
<dbReference type="STRING" id="1777140.AWB79_02830"/>
<comment type="caution">
    <text evidence="3">The sequence shown here is derived from an EMBL/GenBank/DDBJ whole genome shotgun (WGS) entry which is preliminary data.</text>
</comment>
<dbReference type="InterPro" id="IPR029058">
    <property type="entry name" value="AB_hydrolase_fold"/>
</dbReference>
<dbReference type="InterPro" id="IPR000073">
    <property type="entry name" value="AB_hydrolase_1"/>
</dbReference>
<dbReference type="Proteomes" id="UP000054851">
    <property type="component" value="Unassembled WGS sequence"/>
</dbReference>
<evidence type="ECO:0000313" key="4">
    <source>
        <dbReference type="Proteomes" id="UP000054851"/>
    </source>
</evidence>
<accession>A0A158AV44</accession>